<accession>A0A1I7SRQ8</accession>
<dbReference type="AlphaFoldDB" id="A0A1I7SRQ8"/>
<dbReference type="WBParaSite" id="BXY_1572500.1">
    <property type="protein sequence ID" value="BXY_1572500.1"/>
    <property type="gene ID" value="BXY_1572500"/>
</dbReference>
<dbReference type="NCBIfam" id="TIGR01022">
    <property type="entry name" value="rpmJ_bact"/>
    <property type="match status" value="1"/>
</dbReference>
<evidence type="ECO:0000256" key="2">
    <source>
        <dbReference type="ARBA" id="ARBA00007645"/>
    </source>
</evidence>
<comment type="similarity">
    <text evidence="2 7">Belongs to the bacterial ribosomal protein bL36 family.</text>
</comment>
<evidence type="ECO:0000256" key="6">
    <source>
        <dbReference type="ARBA" id="ARBA00023274"/>
    </source>
</evidence>
<dbReference type="eggNOG" id="KOG4122">
    <property type="taxonomic scope" value="Eukaryota"/>
</dbReference>
<dbReference type="SUPFAM" id="SSF57840">
    <property type="entry name" value="Ribosomal protein L36"/>
    <property type="match status" value="1"/>
</dbReference>
<evidence type="ECO:0000256" key="1">
    <source>
        <dbReference type="ARBA" id="ARBA00004173"/>
    </source>
</evidence>
<keyword evidence="4 7" id="KW-0689">Ribosomal protein</keyword>
<evidence type="ECO:0000256" key="7">
    <source>
        <dbReference type="RuleBase" id="RU000570"/>
    </source>
</evidence>
<dbReference type="GO" id="GO:0003735">
    <property type="term" value="F:structural constituent of ribosome"/>
    <property type="evidence" value="ECO:0007669"/>
    <property type="project" value="InterPro"/>
</dbReference>
<proteinExistence type="inferred from homology"/>
<dbReference type="InterPro" id="IPR000473">
    <property type="entry name" value="Ribosomal_bL36"/>
</dbReference>
<dbReference type="Proteomes" id="UP000095284">
    <property type="component" value="Unplaced"/>
</dbReference>
<evidence type="ECO:0000256" key="3">
    <source>
        <dbReference type="ARBA" id="ARBA00022946"/>
    </source>
</evidence>
<reference evidence="9" key="1">
    <citation type="submission" date="2016-11" db="UniProtKB">
        <authorList>
            <consortium name="WormBaseParasite"/>
        </authorList>
    </citation>
    <scope>IDENTIFICATION</scope>
</reference>
<organism evidence="8 9">
    <name type="scientific">Bursaphelenchus xylophilus</name>
    <name type="common">Pinewood nematode worm</name>
    <name type="synonym">Aphelenchoides xylophilus</name>
    <dbReference type="NCBI Taxonomy" id="6326"/>
    <lineage>
        <taxon>Eukaryota</taxon>
        <taxon>Metazoa</taxon>
        <taxon>Ecdysozoa</taxon>
        <taxon>Nematoda</taxon>
        <taxon>Chromadorea</taxon>
        <taxon>Rhabditida</taxon>
        <taxon>Tylenchina</taxon>
        <taxon>Tylenchomorpha</taxon>
        <taxon>Aphelenchoidea</taxon>
        <taxon>Aphelenchoididae</taxon>
        <taxon>Bursaphelenchus</taxon>
    </lineage>
</organism>
<protein>
    <recommendedName>
        <fullName evidence="7">Ribosomal protein</fullName>
    </recommendedName>
</protein>
<evidence type="ECO:0000313" key="8">
    <source>
        <dbReference type="Proteomes" id="UP000095284"/>
    </source>
</evidence>
<dbReference type="InterPro" id="IPR035977">
    <property type="entry name" value="Ribosomal_bL36_sp"/>
</dbReference>
<dbReference type="GO" id="GO:0005762">
    <property type="term" value="C:mitochondrial large ribosomal subunit"/>
    <property type="evidence" value="ECO:0007669"/>
    <property type="project" value="TreeGrafter"/>
</dbReference>
<evidence type="ECO:0000256" key="4">
    <source>
        <dbReference type="ARBA" id="ARBA00022980"/>
    </source>
</evidence>
<sequence>MRPKSVELTEILGSGGMEKINFGEKVDLLVIFLCFRMIGRLMQSVSQMGRRLLANPTVQQQRGFKVKKFPKLRCEHCYFIRIDGRLHVECHAAPKHKQREEFDIKTLW</sequence>
<dbReference type="GO" id="GO:0006412">
    <property type="term" value="P:translation"/>
    <property type="evidence" value="ECO:0007669"/>
    <property type="project" value="InterPro"/>
</dbReference>
<keyword evidence="3" id="KW-0809">Transit peptide</keyword>
<dbReference type="PANTHER" id="PTHR46909">
    <property type="entry name" value="39S RIBOSOMAL PROTEIN L36, MITOCHONDRIAL"/>
    <property type="match status" value="1"/>
</dbReference>
<dbReference type="InterPro" id="IPR052143">
    <property type="entry name" value="Mitoribosomal_bL36m"/>
</dbReference>
<evidence type="ECO:0000256" key="5">
    <source>
        <dbReference type="ARBA" id="ARBA00023128"/>
    </source>
</evidence>
<dbReference type="Pfam" id="PF00444">
    <property type="entry name" value="Ribosomal_L36"/>
    <property type="match status" value="1"/>
</dbReference>
<evidence type="ECO:0000313" key="9">
    <source>
        <dbReference type="WBParaSite" id="BXY_1572500.1"/>
    </source>
</evidence>
<name>A0A1I7SRQ8_BURXY</name>
<comment type="subcellular location">
    <subcellularLocation>
        <location evidence="1">Mitochondrion</location>
    </subcellularLocation>
</comment>
<keyword evidence="6 7" id="KW-0687">Ribonucleoprotein</keyword>
<keyword evidence="5" id="KW-0496">Mitochondrion</keyword>
<dbReference type="PANTHER" id="PTHR46909:SF1">
    <property type="entry name" value="LARGE RIBOSOMAL SUBUNIT PROTEIN BL36M"/>
    <property type="match status" value="1"/>
</dbReference>